<evidence type="ECO:0000313" key="3">
    <source>
        <dbReference type="EMBL" id="RCU50007.1"/>
    </source>
</evidence>
<proteinExistence type="inferred from homology"/>
<dbReference type="GO" id="GO:0008360">
    <property type="term" value="P:regulation of cell shape"/>
    <property type="evidence" value="ECO:0007669"/>
    <property type="project" value="UniProtKB-UniRule"/>
</dbReference>
<dbReference type="InterPro" id="IPR038136">
    <property type="entry name" value="CofD-like_dom_sf"/>
</dbReference>
<accession>A0A368NHD7</accession>
<gene>
    <name evidence="3" type="ORF">DU002_10305</name>
</gene>
<evidence type="ECO:0000256" key="2">
    <source>
        <dbReference type="HAMAP-Rule" id="MF_00973"/>
    </source>
</evidence>
<dbReference type="PANTHER" id="PTHR30135:SF3">
    <property type="entry name" value="GLUCONEOGENESIS FACTOR-RELATED"/>
    <property type="match status" value="1"/>
</dbReference>
<evidence type="ECO:0000256" key="1">
    <source>
        <dbReference type="ARBA" id="ARBA00022490"/>
    </source>
</evidence>
<dbReference type="InterPro" id="IPR010119">
    <property type="entry name" value="Gluconeogen_factor"/>
</dbReference>
<name>A0A368NHD7_9GAMM</name>
<dbReference type="OrthoDB" id="5413830at2"/>
<comment type="function">
    <text evidence="2">Required for morphogenesis under gluconeogenic growth conditions.</text>
</comment>
<dbReference type="Proteomes" id="UP000252558">
    <property type="component" value="Unassembled WGS sequence"/>
</dbReference>
<dbReference type="NCBIfam" id="TIGR01826">
    <property type="entry name" value="CofD_related"/>
    <property type="match status" value="1"/>
</dbReference>
<evidence type="ECO:0000313" key="4">
    <source>
        <dbReference type="Proteomes" id="UP000252558"/>
    </source>
</evidence>
<dbReference type="AlphaFoldDB" id="A0A368NHD7"/>
<dbReference type="RefSeq" id="WP_114338294.1">
    <property type="nucleotide sequence ID" value="NZ_QPID01000005.1"/>
</dbReference>
<sequence length="337" mass="36783">MSQLDSQDNLQSPQATQTRIVTIGGGSGQYALLSSLRDMPNVAITAVVSMTDSGGSTGKLRDELGILPPGDVLKCILALSPQREVARELLLKRFSSGERLMGHNAGNMLLTMLGQYAGSFQEGIKALAEILDVKGDILPVTTDKATLVAELTNGDRVFGESAIDLPRGDQREKISSVFLVPHHTDQVSVNPPVLQQILDAHIILIGPGDLYTSIVPNLLVPGVKEALQNSRARICYLTNIMTKFGETDSYHAEDFIREVEAYVGRPLDEIIYNEGRPPEKILSRYAAQKSTFVRFKDIAECAQRYRLHNYDLVDSQADIARHDSGKLAAALSRLLAA</sequence>
<comment type="caution">
    <text evidence="3">The sequence shown here is derived from an EMBL/GenBank/DDBJ whole genome shotgun (WGS) entry which is preliminary data.</text>
</comment>
<dbReference type="GO" id="GO:0005737">
    <property type="term" value="C:cytoplasm"/>
    <property type="evidence" value="ECO:0007669"/>
    <property type="project" value="UniProtKB-SubCell"/>
</dbReference>
<dbReference type="Pfam" id="PF01933">
    <property type="entry name" value="CofD"/>
    <property type="match status" value="1"/>
</dbReference>
<dbReference type="HAMAP" id="MF_00973">
    <property type="entry name" value="Gluconeogen_factor"/>
    <property type="match status" value="1"/>
</dbReference>
<reference evidence="3 4" key="1">
    <citation type="submission" date="2018-07" db="EMBL/GenBank/DDBJ databases">
        <title>Corallincola holothuriorum sp. nov., a new facultative anaerobe isolated from sea cucumber Apostichopus japonicus.</title>
        <authorList>
            <person name="Xia H."/>
        </authorList>
    </citation>
    <scope>NUCLEOTIDE SEQUENCE [LARGE SCALE GENOMIC DNA]</scope>
    <source>
        <strain evidence="3 4">C4</strain>
    </source>
</reference>
<comment type="subcellular location">
    <subcellularLocation>
        <location evidence="2">Cytoplasm</location>
    </subcellularLocation>
</comment>
<keyword evidence="4" id="KW-1185">Reference proteome</keyword>
<keyword evidence="1 2" id="KW-0963">Cytoplasm</keyword>
<protein>
    <recommendedName>
        <fullName evidence="2">Putative gluconeogenesis factor</fullName>
    </recommendedName>
</protein>
<organism evidence="3 4">
    <name type="scientific">Corallincola holothuriorum</name>
    <dbReference type="NCBI Taxonomy" id="2282215"/>
    <lineage>
        <taxon>Bacteria</taxon>
        <taxon>Pseudomonadati</taxon>
        <taxon>Pseudomonadota</taxon>
        <taxon>Gammaproteobacteria</taxon>
        <taxon>Alteromonadales</taxon>
        <taxon>Psychromonadaceae</taxon>
        <taxon>Corallincola</taxon>
    </lineage>
</organism>
<dbReference type="EMBL" id="QPID01000005">
    <property type="protein sequence ID" value="RCU50007.1"/>
    <property type="molecule type" value="Genomic_DNA"/>
</dbReference>
<comment type="similarity">
    <text evidence="2">Belongs to the gluconeogenesis factor family.</text>
</comment>
<dbReference type="SUPFAM" id="SSF142338">
    <property type="entry name" value="CofD-like"/>
    <property type="match status" value="1"/>
</dbReference>
<dbReference type="GO" id="GO:0043743">
    <property type="term" value="F:LPPG:FO 2-phospho-L-lactate transferase activity"/>
    <property type="evidence" value="ECO:0007669"/>
    <property type="project" value="InterPro"/>
</dbReference>
<dbReference type="PANTHER" id="PTHR30135">
    <property type="entry name" value="UNCHARACTERIZED PROTEIN YVCK-RELATED"/>
    <property type="match status" value="1"/>
</dbReference>
<dbReference type="InterPro" id="IPR002882">
    <property type="entry name" value="CofD"/>
</dbReference>
<dbReference type="CDD" id="cd07187">
    <property type="entry name" value="YvcK_like"/>
    <property type="match status" value="1"/>
</dbReference>
<dbReference type="Gene3D" id="3.40.50.10680">
    <property type="entry name" value="CofD-like domains"/>
    <property type="match status" value="1"/>
</dbReference>